<proteinExistence type="predicted"/>
<name>A0A1L7N1N6_9CAUD</name>
<evidence type="ECO:0000313" key="1">
    <source>
        <dbReference type="EMBL" id="BAW19388.1"/>
    </source>
</evidence>
<sequence>MSRSVFDRLVEDKDFYVQVQKTKIKLLVVLLILAGLAHWSW</sequence>
<dbReference type="Proteomes" id="UP000222950">
    <property type="component" value="Segment"/>
</dbReference>
<reference evidence="1 2" key="1">
    <citation type="submission" date="2016-12" db="EMBL/GenBank/DDBJ databases">
        <title>Characterization of two jumbo phages RP12 and RP31 infecting the phytopathogen Ralstonia solanacearum.</title>
        <authorList>
            <person name="Kawasaki T."/>
            <person name="Yoshikawa G."/>
            <person name="Ogata H."/>
            <person name="Yamada T."/>
        </authorList>
    </citation>
    <scope>NUCLEOTIDE SEQUENCE [LARGE SCALE GENOMIC DNA]</scope>
    <source>
        <strain evidence="1 2">RP31</strain>
    </source>
</reference>
<accession>A0A1L7N1N6</accession>
<protein>
    <submittedName>
        <fullName evidence="1">Uncharacterized protein</fullName>
    </submittedName>
</protein>
<organism evidence="1 2">
    <name type="scientific">Ralstonia phage RP31</name>
    <dbReference type="NCBI Taxonomy" id="1923890"/>
    <lineage>
        <taxon>Viruses</taxon>
        <taxon>Duplodnaviria</taxon>
        <taxon>Heunggongvirae</taxon>
        <taxon>Uroviricota</taxon>
        <taxon>Caudoviricetes</taxon>
        <taxon>Chimalliviridae</taxon>
        <taxon>Ripduovirus</taxon>
        <taxon>Ripduovirus RP12</taxon>
    </lineage>
</organism>
<dbReference type="EMBL" id="AP017925">
    <property type="protein sequence ID" value="BAW19388.1"/>
    <property type="molecule type" value="Genomic_DNA"/>
</dbReference>
<evidence type="ECO:0000313" key="2">
    <source>
        <dbReference type="Proteomes" id="UP000222950"/>
    </source>
</evidence>